<reference evidence="2 3" key="1">
    <citation type="journal article" date="2016" name="Nat. Commun.">
        <title>Thousands of microbial genomes shed light on interconnected biogeochemical processes in an aquifer system.</title>
        <authorList>
            <person name="Anantharaman K."/>
            <person name="Brown C.T."/>
            <person name="Hug L.A."/>
            <person name="Sharon I."/>
            <person name="Castelle C.J."/>
            <person name="Probst A.J."/>
            <person name="Thomas B.C."/>
            <person name="Singh A."/>
            <person name="Wilkins M.J."/>
            <person name="Karaoz U."/>
            <person name="Brodie E.L."/>
            <person name="Williams K.H."/>
            <person name="Hubbard S.S."/>
            <person name="Banfield J.F."/>
        </authorList>
    </citation>
    <scope>NUCLEOTIDE SEQUENCE [LARGE SCALE GENOMIC DNA]</scope>
</reference>
<dbReference type="EMBL" id="MGHC01000021">
    <property type="protein sequence ID" value="OGM59421.1"/>
    <property type="molecule type" value="Genomic_DNA"/>
</dbReference>
<proteinExistence type="predicted"/>
<evidence type="ECO:0000256" key="1">
    <source>
        <dbReference type="SAM" id="MobiDB-lite"/>
    </source>
</evidence>
<accession>A0A1F8B5X3</accession>
<evidence type="ECO:0000313" key="3">
    <source>
        <dbReference type="Proteomes" id="UP000179018"/>
    </source>
</evidence>
<sequence>MKKLLGSLVTIGLIGGFAVFLTSSFFSDTETSQGNVLQAGSLDLEIDNESYYNGVLNTDTTWTLADLTNQLFFNFLDLKPDDFGEDTISLHAENDFWACMEINVTKNDDVTCTEPELEDDPNCAVPGEGLGELGDAVNFVWWPDDGDNVLEADEEPFIKISSASAALNQSITLADSTDNVWTGNPGPLSGGTTHYIGKAWCFGTLGTSPLAENDYESPADDNNNNATQGEPEDGGLTCDGTFLDNATQTDSLMGDVSFTAFQARHNESFLCNPPDISCAENAIIYASSFSDNDQGLRKDSTAVLANRSVPSAAFGAPQTSGADSDVGFPAGSFFSLGFPLSGNTASIVFGFAEPFYPNPSGPDLQVFEVTGGIYPDEKVKVEASSAAVGPWTVLSASATRDEDIELGILPSAQFVRLTDVSDINLFSGTGDATPDGYDVDALKAFCTVVED</sequence>
<organism evidence="2 3">
    <name type="scientific">Candidatus Woesebacteria bacterium RIFCSPLOWO2_01_FULL_39_10</name>
    <dbReference type="NCBI Taxonomy" id="1802516"/>
    <lineage>
        <taxon>Bacteria</taxon>
        <taxon>Candidatus Woeseibacteriota</taxon>
    </lineage>
</organism>
<protein>
    <recommendedName>
        <fullName evidence="4">SipW-cognate class signal peptide</fullName>
    </recommendedName>
</protein>
<gene>
    <name evidence="2" type="ORF">A3A75_06060</name>
</gene>
<evidence type="ECO:0008006" key="4">
    <source>
        <dbReference type="Google" id="ProtNLM"/>
    </source>
</evidence>
<name>A0A1F8B5X3_9BACT</name>
<dbReference type="STRING" id="1802516.A3A75_06060"/>
<dbReference type="Proteomes" id="UP000179018">
    <property type="component" value="Unassembled WGS sequence"/>
</dbReference>
<comment type="caution">
    <text evidence="2">The sequence shown here is derived from an EMBL/GenBank/DDBJ whole genome shotgun (WGS) entry which is preliminary data.</text>
</comment>
<feature type="region of interest" description="Disordered" evidence="1">
    <location>
        <begin position="212"/>
        <end position="239"/>
    </location>
</feature>
<dbReference type="AlphaFoldDB" id="A0A1F8B5X3"/>
<evidence type="ECO:0000313" key="2">
    <source>
        <dbReference type="EMBL" id="OGM59421.1"/>
    </source>
</evidence>